<feature type="transmembrane region" description="Helical" evidence="7">
    <location>
        <begin position="44"/>
        <end position="62"/>
    </location>
</feature>
<dbReference type="PANTHER" id="PTHR30043">
    <property type="entry name" value="PHOSPHONATES TRANSPORT SYSTEM PERMEASE PROTEIN"/>
    <property type="match status" value="1"/>
</dbReference>
<evidence type="ECO:0000256" key="7">
    <source>
        <dbReference type="SAM" id="Phobius"/>
    </source>
</evidence>
<gene>
    <name evidence="9" type="ORF">GM51_16200</name>
</gene>
<dbReference type="CDD" id="cd06261">
    <property type="entry name" value="TM_PBP2"/>
    <property type="match status" value="1"/>
</dbReference>
<accession>A0A094PSW4</accession>
<dbReference type="NCBIfam" id="TIGR01097">
    <property type="entry name" value="PhnE"/>
    <property type="match status" value="1"/>
</dbReference>
<keyword evidence="2" id="KW-0813">Transport</keyword>
<proteinExistence type="predicted"/>
<evidence type="ECO:0000256" key="5">
    <source>
        <dbReference type="ARBA" id="ARBA00022989"/>
    </source>
</evidence>
<feature type="transmembrane region" description="Helical" evidence="7">
    <location>
        <begin position="20"/>
        <end position="37"/>
    </location>
</feature>
<dbReference type="Gene3D" id="1.10.3720.10">
    <property type="entry name" value="MetI-like"/>
    <property type="match status" value="1"/>
</dbReference>
<feature type="transmembrane region" description="Helical" evidence="7">
    <location>
        <begin position="105"/>
        <end position="122"/>
    </location>
</feature>
<dbReference type="InterPro" id="IPR000515">
    <property type="entry name" value="MetI-like"/>
</dbReference>
<dbReference type="SUPFAM" id="SSF161098">
    <property type="entry name" value="MetI-like"/>
    <property type="match status" value="1"/>
</dbReference>
<dbReference type="InterPro" id="IPR005769">
    <property type="entry name" value="PhnE/PtxC"/>
</dbReference>
<comment type="caution">
    <text evidence="9">The sequence shown here is derived from an EMBL/GenBank/DDBJ whole genome shotgun (WGS) entry which is preliminary data.</text>
</comment>
<feature type="transmembrane region" description="Helical" evidence="7">
    <location>
        <begin position="128"/>
        <end position="151"/>
    </location>
</feature>
<sequence length="252" mass="26985">MSSIVVEQRRLSPPFTARNFKLTLVFVAYVVATIWSWRYINMSFAGLFGGISDVSALLARMLPPDFYLLNSIVSATIETLWMALLGTTIAVLISFPLSFGAAKNTTPNAFVFALCRGIITLTRAIPDLIFAAIFVRAFGIGPLAGILALGLHSIGMIGKMFADALENADAMPREASVSTGASKWQAIFASILPQATPAMVGTALYRLDINVRGSAVLGLVGASKCSRSGVSDIYCDSCDRVLFITCACLHSW</sequence>
<dbReference type="EMBL" id="JNSL01000133">
    <property type="protein sequence ID" value="KGA14855.1"/>
    <property type="molecule type" value="Genomic_DNA"/>
</dbReference>
<keyword evidence="4 7" id="KW-0812">Transmembrane</keyword>
<reference evidence="9" key="1">
    <citation type="submission" date="2014-06" db="EMBL/GenBank/DDBJ databases">
        <title>Key roles for freshwater Actinobacteria revealed by deep metagenomic sequencing.</title>
        <authorList>
            <person name="Ghai R."/>
            <person name="Mizuno C.M."/>
            <person name="Picazo A."/>
            <person name="Camacho A."/>
            <person name="Rodriguez-Valera F."/>
        </authorList>
    </citation>
    <scope>NUCLEOTIDE SEQUENCE</scope>
</reference>
<comment type="subcellular location">
    <subcellularLocation>
        <location evidence="1">Cell membrane</location>
        <topology evidence="1">Multi-pass membrane protein</topology>
    </subcellularLocation>
</comment>
<evidence type="ECO:0000256" key="4">
    <source>
        <dbReference type="ARBA" id="ARBA00022692"/>
    </source>
</evidence>
<dbReference type="InterPro" id="IPR035906">
    <property type="entry name" value="MetI-like_sf"/>
</dbReference>
<evidence type="ECO:0000313" key="9">
    <source>
        <dbReference type="EMBL" id="KGA14855.1"/>
    </source>
</evidence>
<feature type="domain" description="ABC transmembrane type-1" evidence="8">
    <location>
        <begin position="76"/>
        <end position="252"/>
    </location>
</feature>
<keyword evidence="6 7" id="KW-0472">Membrane</keyword>
<feature type="transmembrane region" description="Helical" evidence="7">
    <location>
        <begin position="68"/>
        <end position="93"/>
    </location>
</feature>
<keyword evidence="5 7" id="KW-1133">Transmembrane helix</keyword>
<dbReference type="GO" id="GO:0015416">
    <property type="term" value="F:ABC-type phosphonate transporter activity"/>
    <property type="evidence" value="ECO:0007669"/>
    <property type="project" value="InterPro"/>
</dbReference>
<evidence type="ECO:0000256" key="2">
    <source>
        <dbReference type="ARBA" id="ARBA00022448"/>
    </source>
</evidence>
<evidence type="ECO:0000256" key="1">
    <source>
        <dbReference type="ARBA" id="ARBA00004651"/>
    </source>
</evidence>
<protein>
    <recommendedName>
        <fullName evidence="8">ABC transmembrane type-1 domain-containing protein</fullName>
    </recommendedName>
</protein>
<evidence type="ECO:0000256" key="3">
    <source>
        <dbReference type="ARBA" id="ARBA00022475"/>
    </source>
</evidence>
<organism evidence="9">
    <name type="scientific">freshwater metagenome</name>
    <dbReference type="NCBI Taxonomy" id="449393"/>
    <lineage>
        <taxon>unclassified sequences</taxon>
        <taxon>metagenomes</taxon>
        <taxon>ecological metagenomes</taxon>
    </lineage>
</organism>
<keyword evidence="3" id="KW-1003">Cell membrane</keyword>
<dbReference type="PROSITE" id="PS50928">
    <property type="entry name" value="ABC_TM1"/>
    <property type="match status" value="1"/>
</dbReference>
<evidence type="ECO:0000259" key="8">
    <source>
        <dbReference type="PROSITE" id="PS50928"/>
    </source>
</evidence>
<name>A0A094PSW4_9ZZZZ</name>
<dbReference type="GO" id="GO:0005886">
    <property type="term" value="C:plasma membrane"/>
    <property type="evidence" value="ECO:0007669"/>
    <property type="project" value="UniProtKB-SubCell"/>
</dbReference>
<dbReference type="Pfam" id="PF00528">
    <property type="entry name" value="BPD_transp_1"/>
    <property type="match status" value="1"/>
</dbReference>
<evidence type="ECO:0000256" key="6">
    <source>
        <dbReference type="ARBA" id="ARBA00023136"/>
    </source>
</evidence>
<dbReference type="AlphaFoldDB" id="A0A094PSW4"/>
<dbReference type="PANTHER" id="PTHR30043:SF1">
    <property type="entry name" value="ABC TRANSPORT SYSTEM PERMEASE PROTEIN P69"/>
    <property type="match status" value="1"/>
</dbReference>